<dbReference type="OrthoDB" id="5361176at2759"/>
<dbReference type="Proteomes" id="UP000078559">
    <property type="component" value="Chromosome 8"/>
</dbReference>
<accession>A0A194W6S9</accession>
<evidence type="ECO:0000256" key="1">
    <source>
        <dbReference type="SAM" id="MobiDB-lite"/>
    </source>
</evidence>
<proteinExistence type="predicted"/>
<organism evidence="2 3">
    <name type="scientific">Cytospora mali</name>
    <name type="common">Apple Valsa canker fungus</name>
    <name type="synonym">Valsa mali</name>
    <dbReference type="NCBI Taxonomy" id="578113"/>
    <lineage>
        <taxon>Eukaryota</taxon>
        <taxon>Fungi</taxon>
        <taxon>Dikarya</taxon>
        <taxon>Ascomycota</taxon>
        <taxon>Pezizomycotina</taxon>
        <taxon>Sordariomycetes</taxon>
        <taxon>Sordariomycetidae</taxon>
        <taxon>Diaporthales</taxon>
        <taxon>Cytosporaceae</taxon>
        <taxon>Cytospora</taxon>
    </lineage>
</organism>
<evidence type="ECO:0000313" key="3">
    <source>
        <dbReference type="Proteomes" id="UP000078559"/>
    </source>
</evidence>
<dbReference type="EMBL" id="CM003105">
    <property type="protein sequence ID" value="KUI72184.1"/>
    <property type="molecule type" value="Genomic_DNA"/>
</dbReference>
<feature type="compositionally biased region" description="Basic and acidic residues" evidence="1">
    <location>
        <begin position="351"/>
        <end position="364"/>
    </location>
</feature>
<gene>
    <name evidence="2" type="ORF">VM1G_08061</name>
</gene>
<sequence>MPHAEEEQPNGHSFWDQDAVPGENDNDFKPFKSREYTGAAGIFRPKDEHCGIWHSPPNKRCYASFGDQGTTASVGCYGNLVRMIQYLGVGHSGVFSLDQTDEPYNIKLRAEQLDDLSADIHTGNYTLEFPPSGDLSRNEPLEVKWVNWRWPRYEYETSHPGVKALIQWIVHKNIVLQQLVLENASEKSVKVVSTLNTNMKTQDLDFLDRRYPIDYDEEGDYTHGMGPKGYGHIYVHALRDDNSSSLKEVHSVASVTALFVNGEAVKMGDGPEIQNHHTLEGQSSVEMVVAYKMITIPASKVDWRNFLVTAEEADVSSILRKESDELWKSAGDISLCSLGLSTIDLTGPMRKAREGTDAGDEGNKGMKSAGRKAPNGMAVSENKKVEGTSTANKGDADTETSMDAKGADPGPSMPSKTERFGFPSGTPDKTSPRNHIEYLAWRHLEHILSVCAVPLSAPQLYENNTCSNTDDIIPVALTRGDLYDHGISTSASFFAFQFLVDVARRLERFERKIPYILRLEQRIKAVCRGHMKWLERLLMADQPRLLKSGCFTANYWVTGELHPKSDDIWGPWQPTDTAYQILKMTDYGSFYNDKQMVRHLLEKVRVSWLEELNKLDKRASFAWPHAREGGINIFRLDDHFWVWKSLKSMEDFGIVEVGLERTARIAERLVPSKVRRGILENFTTENDVSRKRMLAVTRSARETRFLFHSRDTALFYGYGCGFFVRGSSFDELWKNTIEAQPHHEENEEVGWEKALRYALGIMLGTQGYCLDKQEPAALAKRCVEVLIGSGGHNGFLPGLLDEETKKPARFWSIQNKHFLYYDDSFEIHHILLTHARRIDGLFQEPIASSQKPQSPDIEQAQKPSNEQDELLHRLFSQMAESNLALTAQPKRQVMMDHPRDQTSDFIINPLDIAPRRNRGRSLTMKKLLPINSLIDVSSIVNLEEEWLYNYPEFLSTEDVDLEKRINSIITSGRFNSDESEGIIADILKKHRCSKKSFSVSLWGVFRVDTPKQKHIGRRQDVRWNPLPLGVGHWMMPSCEFFGAARTAESAKKRFIWLPEATDDYALVCWMASPETEKSAMALFFDRHSKQENHVWDDTTMVLNTWQTELHLSFFVLADASTPKYNGLPPLIKDPFPGRPKKEIRRASIGFRFDGDFFDRYWTCHLIEYY</sequence>
<reference evidence="2" key="1">
    <citation type="submission" date="2014-12" db="EMBL/GenBank/DDBJ databases">
        <title>Genome Sequence of Valsa Canker Pathogens Uncovers a Specific Adaption of Colonization on Woody Bark.</title>
        <authorList>
            <person name="Yin Z."/>
            <person name="Liu H."/>
            <person name="Gao X."/>
            <person name="Li Z."/>
            <person name="Song N."/>
            <person name="Ke X."/>
            <person name="Dai Q."/>
            <person name="Wu Y."/>
            <person name="Sun Y."/>
            <person name="Xu J.-R."/>
            <person name="Kang Z.K."/>
            <person name="Wang L."/>
            <person name="Huang L."/>
        </authorList>
    </citation>
    <scope>NUCLEOTIDE SEQUENCE [LARGE SCALE GENOMIC DNA]</scope>
    <source>
        <strain evidence="2">03-8</strain>
    </source>
</reference>
<evidence type="ECO:0000313" key="2">
    <source>
        <dbReference type="EMBL" id="KUI72184.1"/>
    </source>
</evidence>
<name>A0A194W6S9_CYTMA</name>
<feature type="region of interest" description="Disordered" evidence="1">
    <location>
        <begin position="1"/>
        <end position="31"/>
    </location>
</feature>
<feature type="region of interest" description="Disordered" evidence="1">
    <location>
        <begin position="349"/>
        <end position="433"/>
    </location>
</feature>
<protein>
    <submittedName>
        <fullName evidence="2">Uncharacterized protein</fullName>
    </submittedName>
</protein>
<keyword evidence="3" id="KW-1185">Reference proteome</keyword>
<dbReference type="AlphaFoldDB" id="A0A194W6S9"/>